<proteinExistence type="inferred from homology"/>
<accession>A0A367YG89</accession>
<sequence>MSRTTTTTTGNATPGIHLDARVLSTLEANKSFNYHQGASITSLDFDDAGQYLISSGIDKSIQLYDCHKGTHVKDIQSQKYGAHSARFTHEELNCLYVSTPEGSSSTAEAITTGGENDTIRYLSLNNNQYIRYFKGHKAQVSSVEVNPVDNTFMSASYDGSVKVWDLKSSSAVGNVEVGCNSVIGYDPQGVVFGIGKCGTNKDGKEVGVVKLYDLKSFDKAPFLVKEVPVLKGQKWNKLEFSNNGKLILIATDSPEHYVLDAFLGDILAIVRLAISSSPEKTMSWMQFKYPYTGCCTFSPCGRYLFVGSPKCTINIYDVSGLQANKEKGRPVILSRTTNVLQTSSCGGVPKIVAFNPRLFELASADTTVTLWLPTEK</sequence>
<dbReference type="PANTHER" id="PTHR19861:SF0">
    <property type="entry name" value="WD REPEAT-CONTAINING PROTEIN 82"/>
    <property type="match status" value="1"/>
</dbReference>
<dbReference type="Gene3D" id="2.130.10.10">
    <property type="entry name" value="YVTN repeat-like/Quinoprotein amine dehydrogenase"/>
    <property type="match status" value="2"/>
</dbReference>
<dbReference type="OrthoDB" id="27537at2759"/>
<dbReference type="AlphaFoldDB" id="A0A367YG89"/>
<dbReference type="InterPro" id="IPR036322">
    <property type="entry name" value="WD40_repeat_dom_sf"/>
</dbReference>
<evidence type="ECO:0000256" key="3">
    <source>
        <dbReference type="ARBA" id="ARBA00022574"/>
    </source>
</evidence>
<evidence type="ECO:0000256" key="2">
    <source>
        <dbReference type="ARBA" id="ARBA00005616"/>
    </source>
</evidence>
<evidence type="ECO:0000313" key="8">
    <source>
        <dbReference type="Proteomes" id="UP000253472"/>
    </source>
</evidence>
<reference evidence="7 8" key="1">
    <citation type="submission" date="2018-06" db="EMBL/GenBank/DDBJ databases">
        <title>Whole genome sequencing of Candida tropicalis (genome annotated by CSBL at Korea University).</title>
        <authorList>
            <person name="Ahn J."/>
        </authorList>
    </citation>
    <scope>NUCLEOTIDE SEQUENCE [LARGE SCALE GENOMIC DNA]</scope>
    <source>
        <strain evidence="7 8">ATCC 20962</strain>
    </source>
</reference>
<dbReference type="PROSITE" id="PS50082">
    <property type="entry name" value="WD_REPEATS_2"/>
    <property type="match status" value="1"/>
</dbReference>
<dbReference type="STRING" id="5486.A0A367YG89"/>
<evidence type="ECO:0000313" key="7">
    <source>
        <dbReference type="EMBL" id="RCK64022.1"/>
    </source>
</evidence>
<organism evidence="7 8">
    <name type="scientific">Candida viswanathii</name>
    <dbReference type="NCBI Taxonomy" id="5486"/>
    <lineage>
        <taxon>Eukaryota</taxon>
        <taxon>Fungi</taxon>
        <taxon>Dikarya</taxon>
        <taxon>Ascomycota</taxon>
        <taxon>Saccharomycotina</taxon>
        <taxon>Pichiomycetes</taxon>
        <taxon>Debaryomycetaceae</taxon>
        <taxon>Candida/Lodderomyces clade</taxon>
        <taxon>Candida</taxon>
    </lineage>
</organism>
<protein>
    <submittedName>
        <fullName evidence="7">COMPASS component SWD2</fullName>
    </submittedName>
</protein>
<dbReference type="EMBL" id="QLNQ01000023">
    <property type="protein sequence ID" value="RCK64022.1"/>
    <property type="molecule type" value="Genomic_DNA"/>
</dbReference>
<dbReference type="InterPro" id="IPR001680">
    <property type="entry name" value="WD40_rpt"/>
</dbReference>
<dbReference type="SUPFAM" id="SSF50978">
    <property type="entry name" value="WD40 repeat-like"/>
    <property type="match status" value="1"/>
</dbReference>
<evidence type="ECO:0000256" key="6">
    <source>
        <dbReference type="PROSITE-ProRule" id="PRU00221"/>
    </source>
</evidence>
<name>A0A367YG89_9ASCO</name>
<comment type="caution">
    <text evidence="7">The sequence shown here is derived from an EMBL/GenBank/DDBJ whole genome shotgun (WGS) entry which is preliminary data.</text>
</comment>
<keyword evidence="5" id="KW-0539">Nucleus</keyword>
<gene>
    <name evidence="7" type="primary">SWD2_1</name>
    <name evidence="7" type="ORF">Cantr_10362</name>
</gene>
<dbReference type="GO" id="GO:0016070">
    <property type="term" value="P:RNA metabolic process"/>
    <property type="evidence" value="ECO:0007669"/>
    <property type="project" value="UniProtKB-ARBA"/>
</dbReference>
<comment type="subcellular location">
    <subcellularLocation>
        <location evidence="1">Nucleus</location>
    </subcellularLocation>
</comment>
<keyword evidence="3 6" id="KW-0853">WD repeat</keyword>
<evidence type="ECO:0000256" key="1">
    <source>
        <dbReference type="ARBA" id="ARBA00004123"/>
    </source>
</evidence>
<evidence type="ECO:0000256" key="5">
    <source>
        <dbReference type="ARBA" id="ARBA00023242"/>
    </source>
</evidence>
<dbReference type="InterPro" id="IPR037867">
    <property type="entry name" value="Swd2/WDR82"/>
</dbReference>
<dbReference type="Proteomes" id="UP000253472">
    <property type="component" value="Unassembled WGS sequence"/>
</dbReference>
<comment type="similarity">
    <text evidence="2">Belongs to the WD repeat SWD2 family.</text>
</comment>
<dbReference type="InterPro" id="IPR015943">
    <property type="entry name" value="WD40/YVTN_repeat-like_dom_sf"/>
</dbReference>
<keyword evidence="4" id="KW-0677">Repeat</keyword>
<dbReference type="Pfam" id="PF00400">
    <property type="entry name" value="WD40"/>
    <property type="match status" value="3"/>
</dbReference>
<keyword evidence="8" id="KW-1185">Reference proteome</keyword>
<feature type="repeat" description="WD" evidence="6">
    <location>
        <begin position="133"/>
        <end position="174"/>
    </location>
</feature>
<dbReference type="GO" id="GO:0003682">
    <property type="term" value="F:chromatin binding"/>
    <property type="evidence" value="ECO:0007669"/>
    <property type="project" value="TreeGrafter"/>
</dbReference>
<dbReference type="PANTHER" id="PTHR19861">
    <property type="entry name" value="WD40 REPEAT PROTEIN SWD2"/>
    <property type="match status" value="1"/>
</dbReference>
<dbReference type="GO" id="GO:0048188">
    <property type="term" value="C:Set1C/COMPASS complex"/>
    <property type="evidence" value="ECO:0007669"/>
    <property type="project" value="TreeGrafter"/>
</dbReference>
<dbReference type="PROSITE" id="PS50294">
    <property type="entry name" value="WD_REPEATS_REGION"/>
    <property type="match status" value="1"/>
</dbReference>
<evidence type="ECO:0000256" key="4">
    <source>
        <dbReference type="ARBA" id="ARBA00022737"/>
    </source>
</evidence>
<dbReference type="SMART" id="SM00320">
    <property type="entry name" value="WD40"/>
    <property type="match status" value="3"/>
</dbReference>